<reference evidence="3 4" key="1">
    <citation type="journal article" date="2014" name="BMC Genomics">
        <title>Comparative genomics of the major fungal agents of human and animal Sporotrichosis: Sporothrix schenckii and Sporothrix brasiliensis.</title>
        <authorList>
            <person name="Teixeira M.M."/>
            <person name="de Almeida L.G."/>
            <person name="Kubitschek-Barreira P."/>
            <person name="Alves F.L."/>
            <person name="Kioshima E.S."/>
            <person name="Abadio A.K."/>
            <person name="Fernandes L."/>
            <person name="Derengowski L.S."/>
            <person name="Ferreira K.S."/>
            <person name="Souza R.C."/>
            <person name="Ruiz J.C."/>
            <person name="de Andrade N.C."/>
            <person name="Paes H.C."/>
            <person name="Nicola A.M."/>
            <person name="Albuquerque P."/>
            <person name="Gerber A.L."/>
            <person name="Martins V.P."/>
            <person name="Peconick L.D."/>
            <person name="Neto A.V."/>
            <person name="Chaucanez C.B."/>
            <person name="Silva P.A."/>
            <person name="Cunha O.L."/>
            <person name="de Oliveira F.F."/>
            <person name="dos Santos T.C."/>
            <person name="Barros A.L."/>
            <person name="Soares M.A."/>
            <person name="de Oliveira L.M."/>
            <person name="Marini M.M."/>
            <person name="Villalobos-Duno H."/>
            <person name="Cunha M.M."/>
            <person name="de Hoog S."/>
            <person name="da Silveira J.F."/>
            <person name="Henrissat B."/>
            <person name="Nino-Vega G.A."/>
            <person name="Cisalpino P.S."/>
            <person name="Mora-Montes H.M."/>
            <person name="Almeida S.R."/>
            <person name="Stajich J.E."/>
            <person name="Lopes-Bezerra L.M."/>
            <person name="Vasconcelos A.T."/>
            <person name="Felipe M.S."/>
        </authorList>
    </citation>
    <scope>NUCLEOTIDE SEQUENCE [LARGE SCALE GENOMIC DNA]</scope>
    <source>
        <strain evidence="3 4">5110</strain>
    </source>
</reference>
<evidence type="ECO:0000259" key="2">
    <source>
        <dbReference type="Pfam" id="PF02230"/>
    </source>
</evidence>
<protein>
    <recommendedName>
        <fullName evidence="2">Phospholipase/carboxylesterase/thioesterase domain-containing protein</fullName>
    </recommendedName>
</protein>
<name>A0A0C2ICA0_9PEZI</name>
<dbReference type="InterPro" id="IPR003140">
    <property type="entry name" value="PLipase/COase/thioEstase"/>
</dbReference>
<dbReference type="HOGENOM" id="CLU_062889_1_0_1"/>
<dbReference type="GO" id="GO:0008474">
    <property type="term" value="F:palmitoyl-(protein) hydrolase activity"/>
    <property type="evidence" value="ECO:0007669"/>
    <property type="project" value="TreeGrafter"/>
</dbReference>
<accession>A0A0C2ICA0</accession>
<dbReference type="GO" id="GO:0052689">
    <property type="term" value="F:carboxylic ester hydrolase activity"/>
    <property type="evidence" value="ECO:0007669"/>
    <property type="project" value="TreeGrafter"/>
</dbReference>
<keyword evidence="4" id="KW-1185">Reference proteome</keyword>
<evidence type="ECO:0000313" key="3">
    <source>
        <dbReference type="EMBL" id="KIH86926.1"/>
    </source>
</evidence>
<dbReference type="RefSeq" id="XP_040614936.1">
    <property type="nucleotide sequence ID" value="XM_040766878.1"/>
</dbReference>
<sequence>MIRVPTEDDFKGLAPDVNVALHFPDPPASTTAILLLFHGLGDAESPFAAFARAVNLPGVLAIAVRGTSVLPPSLVAGAEADDSSQASFGHGPQRFHWGDDLRLDGTGQLDDDPGFDAAVQRVDGRLIQDVLVRACGWRYDDILLFGFGQGGTFALALAARVAARTAATPRAIADKPFTGTTAAFKGIVAIGAAVPSAVTGAPTSAPRLATPLLVCGAAGSEAVSAEIQGLLRRRFAAVDTAAWRRPDDEDNGMPRNRAEMLPIMQFLAKRLQR</sequence>
<dbReference type="Pfam" id="PF02230">
    <property type="entry name" value="Abhydrolase_2"/>
    <property type="match status" value="1"/>
</dbReference>
<dbReference type="InterPro" id="IPR029058">
    <property type="entry name" value="AB_hydrolase_fold"/>
</dbReference>
<evidence type="ECO:0000256" key="1">
    <source>
        <dbReference type="ARBA" id="ARBA00006499"/>
    </source>
</evidence>
<dbReference type="PANTHER" id="PTHR10655:SF67">
    <property type="entry name" value="PHOSPHOLIPASE_CARBOXYLESTERASE SUPERFAMILY (AFU_ORTHOLOGUE AFUA_5G09340)"/>
    <property type="match status" value="1"/>
</dbReference>
<evidence type="ECO:0000313" key="4">
    <source>
        <dbReference type="Proteomes" id="UP000031575"/>
    </source>
</evidence>
<dbReference type="GeneID" id="63681799"/>
<dbReference type="Proteomes" id="UP000031575">
    <property type="component" value="Unassembled WGS sequence"/>
</dbReference>
<feature type="domain" description="Phospholipase/carboxylesterase/thioesterase" evidence="2">
    <location>
        <begin position="29"/>
        <end position="160"/>
    </location>
</feature>
<comment type="caution">
    <text evidence="3">The sequence shown here is derived from an EMBL/GenBank/DDBJ whole genome shotgun (WGS) entry which is preliminary data.</text>
</comment>
<gene>
    <name evidence="3" type="ORF">SPBR_08640</name>
</gene>
<dbReference type="EMBL" id="AWTV01000011">
    <property type="protein sequence ID" value="KIH86926.1"/>
    <property type="molecule type" value="Genomic_DNA"/>
</dbReference>
<dbReference type="InterPro" id="IPR050565">
    <property type="entry name" value="LYPA1-2/EST-like"/>
</dbReference>
<dbReference type="SUPFAM" id="SSF53474">
    <property type="entry name" value="alpha/beta-Hydrolases"/>
    <property type="match status" value="1"/>
</dbReference>
<dbReference type="VEuPathDB" id="FungiDB:SPBR_08640"/>
<dbReference type="Gene3D" id="3.40.50.1820">
    <property type="entry name" value="alpha/beta hydrolase"/>
    <property type="match status" value="1"/>
</dbReference>
<dbReference type="PANTHER" id="PTHR10655">
    <property type="entry name" value="LYSOPHOSPHOLIPASE-RELATED"/>
    <property type="match status" value="1"/>
</dbReference>
<organism evidence="3 4">
    <name type="scientific">Sporothrix brasiliensis 5110</name>
    <dbReference type="NCBI Taxonomy" id="1398154"/>
    <lineage>
        <taxon>Eukaryota</taxon>
        <taxon>Fungi</taxon>
        <taxon>Dikarya</taxon>
        <taxon>Ascomycota</taxon>
        <taxon>Pezizomycotina</taxon>
        <taxon>Sordariomycetes</taxon>
        <taxon>Sordariomycetidae</taxon>
        <taxon>Ophiostomatales</taxon>
        <taxon>Ophiostomataceae</taxon>
        <taxon>Sporothrix</taxon>
    </lineage>
</organism>
<proteinExistence type="inferred from homology"/>
<dbReference type="GO" id="GO:0005737">
    <property type="term" value="C:cytoplasm"/>
    <property type="evidence" value="ECO:0007669"/>
    <property type="project" value="TreeGrafter"/>
</dbReference>
<dbReference type="AlphaFoldDB" id="A0A0C2ICA0"/>
<comment type="similarity">
    <text evidence="1">Belongs to the AB hydrolase superfamily. AB hydrolase 2 family.</text>
</comment>
<dbReference type="OrthoDB" id="437457at2759"/>